<reference evidence="4" key="1">
    <citation type="submission" date="2011-12" db="EMBL/GenBank/DDBJ databases">
        <title>The complete genome of chromosome of Sulfobacillus acidophilus DSM 10332.</title>
        <authorList>
            <person name="Lucas S."/>
            <person name="Han J."/>
            <person name="Lapidus A."/>
            <person name="Bruce D."/>
            <person name="Goodwin L."/>
            <person name="Pitluck S."/>
            <person name="Peters L."/>
            <person name="Kyrpides N."/>
            <person name="Mavromatis K."/>
            <person name="Ivanova N."/>
            <person name="Mikhailova N."/>
            <person name="Chertkov O."/>
            <person name="Saunders E."/>
            <person name="Detter J.C."/>
            <person name="Tapia R."/>
            <person name="Han C."/>
            <person name="Land M."/>
            <person name="Hauser L."/>
            <person name="Markowitz V."/>
            <person name="Cheng J.-F."/>
            <person name="Hugenholtz P."/>
            <person name="Woyke T."/>
            <person name="Wu D."/>
            <person name="Pukall R."/>
            <person name="Gehrich-Schroeter G."/>
            <person name="Schneider S."/>
            <person name="Klenk H.-P."/>
            <person name="Eisen J.A."/>
        </authorList>
    </citation>
    <scope>NUCLEOTIDE SEQUENCE [LARGE SCALE GENOMIC DNA]</scope>
    <source>
        <strain evidence="4">ATCC 700253 / DSM 10332 / NAL</strain>
    </source>
</reference>
<protein>
    <recommendedName>
        <fullName evidence="2">Phosphatidic acid phosphatase type 2/haloperoxidase domain-containing protein</fullName>
    </recommendedName>
</protein>
<keyword evidence="4" id="KW-1185">Reference proteome</keyword>
<dbReference type="Gene3D" id="1.20.144.10">
    <property type="entry name" value="Phosphatidic acid phosphatase type 2/haloperoxidase"/>
    <property type="match status" value="1"/>
</dbReference>
<gene>
    <name evidence="3" type="ordered locus">Sulac_1811</name>
</gene>
<feature type="domain" description="Phosphatidic acid phosphatase type 2/haloperoxidase" evidence="2">
    <location>
        <begin position="62"/>
        <end position="193"/>
    </location>
</feature>
<evidence type="ECO:0000313" key="3">
    <source>
        <dbReference type="EMBL" id="AEW05304.1"/>
    </source>
</evidence>
<accession>G8U055</accession>
<evidence type="ECO:0000256" key="1">
    <source>
        <dbReference type="SAM" id="Phobius"/>
    </source>
</evidence>
<keyword evidence="1" id="KW-0472">Membrane</keyword>
<proteinExistence type="predicted"/>
<dbReference type="InterPro" id="IPR036938">
    <property type="entry name" value="PAP2/HPO_sf"/>
</dbReference>
<dbReference type="AlphaFoldDB" id="G8U055"/>
<dbReference type="KEGG" id="sap:Sulac_1811"/>
<name>G8U055_SULAD</name>
<dbReference type="EMBL" id="CP003179">
    <property type="protein sequence ID" value="AEW05304.1"/>
    <property type="molecule type" value="Genomic_DNA"/>
</dbReference>
<keyword evidence="1" id="KW-1133">Transmembrane helix</keyword>
<feature type="transmembrane region" description="Helical" evidence="1">
    <location>
        <begin position="160"/>
        <end position="178"/>
    </location>
</feature>
<evidence type="ECO:0000259" key="2">
    <source>
        <dbReference type="Pfam" id="PF01569"/>
    </source>
</evidence>
<reference evidence="3 4" key="2">
    <citation type="journal article" date="2012" name="Stand. Genomic Sci.">
        <title>Complete genome sequence of the moderately thermophilic mineral-sulfide-oxidizing firmicute Sulfobacillus acidophilus type strain (NAL(T)).</title>
        <authorList>
            <person name="Anderson I."/>
            <person name="Chertkov O."/>
            <person name="Chen A."/>
            <person name="Saunders E."/>
            <person name="Lapidus A."/>
            <person name="Nolan M."/>
            <person name="Lucas S."/>
            <person name="Hammon N."/>
            <person name="Deshpande S."/>
            <person name="Cheng J.F."/>
            <person name="Han C."/>
            <person name="Tapia R."/>
            <person name="Goodwin L.A."/>
            <person name="Pitluck S."/>
            <person name="Liolios K."/>
            <person name="Pagani I."/>
            <person name="Ivanova N."/>
            <person name="Mikhailova N."/>
            <person name="Pati A."/>
            <person name="Palaniappan K."/>
            <person name="Land M."/>
            <person name="Pan C."/>
            <person name="Rohde M."/>
            <person name="Pukall R."/>
            <person name="Goker M."/>
            <person name="Detter J.C."/>
            <person name="Woyke T."/>
            <person name="Bristow J."/>
            <person name="Eisen J.A."/>
            <person name="Markowitz V."/>
            <person name="Hugenholtz P."/>
            <person name="Kyrpides N.C."/>
            <person name="Klenk H.P."/>
            <person name="Mavromatis K."/>
        </authorList>
    </citation>
    <scope>NUCLEOTIDE SEQUENCE [LARGE SCALE GENOMIC DNA]</scope>
    <source>
        <strain evidence="4">ATCC 700253 / DSM 10332 / NAL</strain>
    </source>
</reference>
<dbReference type="InterPro" id="IPR000326">
    <property type="entry name" value="PAP2/HPO"/>
</dbReference>
<dbReference type="PATRIC" id="fig|679936.5.peg.1876"/>
<dbReference type="Pfam" id="PF01569">
    <property type="entry name" value="PAP2"/>
    <property type="match status" value="1"/>
</dbReference>
<sequence length="202" mass="22298">MAGALLARLSLIQQLDRSLSHTLAAVGTAWPVLNLVWVFAGFPLTVLLVGLRWLSRQPRQRWSILGAFLGGTLVEVLLKHGLATPFPHPTPEPLIYRQLEYWTNITPELLRHWLGRGGPAGTGTPIVHRWFVGSYPSGHTFRGTYTLGVLWPRRPTVRRVGALVIGFAVLATGGHWAIDAVGGWLLAELCLTVNDLWVPPVR</sequence>
<dbReference type="HOGENOM" id="CLU_1194382_0_0_9"/>
<organism evidence="3 4">
    <name type="scientific">Sulfobacillus acidophilus (strain ATCC 700253 / DSM 10332 / NAL)</name>
    <dbReference type="NCBI Taxonomy" id="679936"/>
    <lineage>
        <taxon>Bacteria</taxon>
        <taxon>Bacillati</taxon>
        <taxon>Bacillota</taxon>
        <taxon>Clostridia</taxon>
        <taxon>Eubacteriales</taxon>
        <taxon>Clostridiales Family XVII. Incertae Sedis</taxon>
        <taxon>Sulfobacillus</taxon>
    </lineage>
</organism>
<keyword evidence="1" id="KW-0812">Transmembrane</keyword>
<feature type="transmembrane region" description="Helical" evidence="1">
    <location>
        <begin position="34"/>
        <end position="54"/>
    </location>
</feature>
<dbReference type="GO" id="GO:0003993">
    <property type="term" value="F:acid phosphatase activity"/>
    <property type="evidence" value="ECO:0007669"/>
    <property type="project" value="InterPro"/>
</dbReference>
<dbReference type="Proteomes" id="UP000005439">
    <property type="component" value="Chromosome"/>
</dbReference>
<evidence type="ECO:0000313" key="4">
    <source>
        <dbReference type="Proteomes" id="UP000005439"/>
    </source>
</evidence>
<dbReference type="GO" id="GO:0030288">
    <property type="term" value="C:outer membrane-bounded periplasmic space"/>
    <property type="evidence" value="ECO:0007669"/>
    <property type="project" value="InterPro"/>
</dbReference>
<dbReference type="InterPro" id="IPR018296">
    <property type="entry name" value="Acid_Pase_classA_bac_CS"/>
</dbReference>
<dbReference type="SUPFAM" id="SSF48317">
    <property type="entry name" value="Acid phosphatase/Vanadium-dependent haloperoxidase"/>
    <property type="match status" value="1"/>
</dbReference>
<dbReference type="PROSITE" id="PS01157">
    <property type="entry name" value="ACID_PHOSPH_CL_A"/>
    <property type="match status" value="1"/>
</dbReference>